<dbReference type="PROSITE" id="PS01173">
    <property type="entry name" value="LIPASE_GDXG_HIS"/>
    <property type="match status" value="1"/>
</dbReference>
<dbReference type="InterPro" id="IPR013094">
    <property type="entry name" value="AB_hydrolase_3"/>
</dbReference>
<protein>
    <submittedName>
        <fullName evidence="4">Alpha/beta hydrolase</fullName>
    </submittedName>
</protein>
<sequence>MSLRQHLLNRYLRLTEKPLLAHANPQFLRATMEMQARLFFKGPREVHAEWRDLPGAGSALWLTPPQACQGRVILYVHGGGFVFGSPETHRAMVARLSLLTGARAVLPRYARVPEAAFPKPAQDIRAAWDALRQMGFAAGDIVIGGDSAGGALVFDLLAQLCREGAALPAGAFGLSPLLDLTFSGPSFTQNAESDVLLPAARATEMARLYLQGQDAESPRASPILADFNGAPPVWLTVSDSEILRDDSRRLAARLREAGVSASLQELHDLPHVWPLFQNHLPEARQSLAALADWINAVLPDRAGES</sequence>
<dbReference type="AlphaFoldDB" id="A0AAX3LPS6"/>
<evidence type="ECO:0000313" key="5">
    <source>
        <dbReference type="Proteomes" id="UP001210770"/>
    </source>
</evidence>
<organism evidence="4 5">
    <name type="scientific">Sulfitobacter faviae</name>
    <dbReference type="NCBI Taxonomy" id="1775881"/>
    <lineage>
        <taxon>Bacteria</taxon>
        <taxon>Pseudomonadati</taxon>
        <taxon>Pseudomonadota</taxon>
        <taxon>Alphaproteobacteria</taxon>
        <taxon>Rhodobacterales</taxon>
        <taxon>Roseobacteraceae</taxon>
        <taxon>Sulfitobacter</taxon>
    </lineage>
</organism>
<evidence type="ECO:0000313" key="4">
    <source>
        <dbReference type="EMBL" id="WCE70712.1"/>
    </source>
</evidence>
<keyword evidence="2 4" id="KW-0378">Hydrolase</keyword>
<accession>A0AAX3LPS6</accession>
<dbReference type="InterPro" id="IPR029058">
    <property type="entry name" value="AB_hydrolase_fold"/>
</dbReference>
<feature type="domain" description="Alpha/beta hydrolase fold-3" evidence="3">
    <location>
        <begin position="73"/>
        <end position="273"/>
    </location>
</feature>
<dbReference type="GO" id="GO:0016787">
    <property type="term" value="F:hydrolase activity"/>
    <property type="evidence" value="ECO:0007669"/>
    <property type="project" value="UniProtKB-KW"/>
</dbReference>
<dbReference type="EMBL" id="CP116423">
    <property type="protein sequence ID" value="WCE70712.1"/>
    <property type="molecule type" value="Genomic_DNA"/>
</dbReference>
<dbReference type="InterPro" id="IPR002168">
    <property type="entry name" value="Lipase_GDXG_HIS_AS"/>
</dbReference>
<comment type="similarity">
    <text evidence="1">Belongs to the 'GDXG' lipolytic enzyme family.</text>
</comment>
<evidence type="ECO:0000256" key="2">
    <source>
        <dbReference type="ARBA" id="ARBA00022801"/>
    </source>
</evidence>
<proteinExistence type="inferred from homology"/>
<dbReference type="Pfam" id="PF07859">
    <property type="entry name" value="Abhydrolase_3"/>
    <property type="match status" value="1"/>
</dbReference>
<dbReference type="PANTHER" id="PTHR48081:SF8">
    <property type="entry name" value="ALPHA_BETA HYDROLASE FOLD-3 DOMAIN-CONTAINING PROTEIN-RELATED"/>
    <property type="match status" value="1"/>
</dbReference>
<dbReference type="PANTHER" id="PTHR48081">
    <property type="entry name" value="AB HYDROLASE SUPERFAMILY PROTEIN C4A8.06C"/>
    <property type="match status" value="1"/>
</dbReference>
<dbReference type="Proteomes" id="UP001210770">
    <property type="component" value="Chromosome"/>
</dbReference>
<name>A0AAX3LPS6_9RHOB</name>
<gene>
    <name evidence="4" type="ORF">PL336_02410</name>
</gene>
<dbReference type="SUPFAM" id="SSF53474">
    <property type="entry name" value="alpha/beta-Hydrolases"/>
    <property type="match status" value="1"/>
</dbReference>
<evidence type="ECO:0000256" key="1">
    <source>
        <dbReference type="ARBA" id="ARBA00010515"/>
    </source>
</evidence>
<reference evidence="4" key="1">
    <citation type="submission" date="2023-01" db="EMBL/GenBank/DDBJ databases">
        <title>Comparative genomic analysis of cold water coral derived Sulfitobacter faviae: insights into their metabolism and habitat adaptation.</title>
        <authorList>
            <person name="Guo Y."/>
            <person name="Lin S."/>
            <person name="Huang Z."/>
            <person name="Tang K."/>
            <person name="Wang X."/>
        </authorList>
    </citation>
    <scope>NUCLEOTIDE SEQUENCE</scope>
    <source>
        <strain evidence="4">SCSIO W_1865</strain>
    </source>
</reference>
<dbReference type="InterPro" id="IPR050300">
    <property type="entry name" value="GDXG_lipolytic_enzyme"/>
</dbReference>
<evidence type="ECO:0000259" key="3">
    <source>
        <dbReference type="Pfam" id="PF07859"/>
    </source>
</evidence>
<dbReference type="Gene3D" id="3.40.50.1820">
    <property type="entry name" value="alpha/beta hydrolase"/>
    <property type="match status" value="1"/>
</dbReference>
<dbReference type="RefSeq" id="WP_271688942.1">
    <property type="nucleotide sequence ID" value="NZ_CP116423.1"/>
</dbReference>